<comment type="caution">
    <text evidence="2">The sequence shown here is derived from an EMBL/GenBank/DDBJ whole genome shotgun (WGS) entry which is preliminary data.</text>
</comment>
<dbReference type="Proteomes" id="UP000316500">
    <property type="component" value="Unassembled WGS sequence"/>
</dbReference>
<dbReference type="AlphaFoldDB" id="A0A558H766"/>
<dbReference type="OrthoDB" id="1373771at2"/>
<name>A0A558H766_PAENT</name>
<dbReference type="InterPro" id="IPR056077">
    <property type="entry name" value="DUF7660"/>
</dbReference>
<evidence type="ECO:0000313" key="2">
    <source>
        <dbReference type="EMBL" id="TVU64921.1"/>
    </source>
</evidence>
<evidence type="ECO:0000259" key="1">
    <source>
        <dbReference type="Pfam" id="PF24693"/>
    </source>
</evidence>
<proteinExistence type="predicted"/>
<evidence type="ECO:0000313" key="3">
    <source>
        <dbReference type="Proteomes" id="UP000316500"/>
    </source>
</evidence>
<reference evidence="2 3" key="1">
    <citation type="submission" date="2019-07" db="EMBL/GenBank/DDBJ databases">
        <title>Diversity of Bacteria from Kongsfjorden, Arctic.</title>
        <authorList>
            <person name="Yu Y."/>
        </authorList>
    </citation>
    <scope>NUCLEOTIDE SEQUENCE [LARGE SCALE GENOMIC DNA]</scope>
    <source>
        <strain evidence="2 3">SM1928</strain>
    </source>
</reference>
<dbReference type="EMBL" id="VNFK01000004">
    <property type="protein sequence ID" value="TVU64921.1"/>
    <property type="molecule type" value="Genomic_DNA"/>
</dbReference>
<dbReference type="Pfam" id="PF24693">
    <property type="entry name" value="DUF7660"/>
    <property type="match status" value="1"/>
</dbReference>
<feature type="domain" description="DUF7660" evidence="1">
    <location>
        <begin position="3"/>
        <end position="74"/>
    </location>
</feature>
<organism evidence="2 3">
    <name type="scientific">Paenarthrobacter nitroguajacolicus</name>
    <name type="common">Arthrobacter nitroguajacolicus</name>
    <dbReference type="NCBI Taxonomy" id="211146"/>
    <lineage>
        <taxon>Bacteria</taxon>
        <taxon>Bacillati</taxon>
        <taxon>Actinomycetota</taxon>
        <taxon>Actinomycetes</taxon>
        <taxon>Micrococcales</taxon>
        <taxon>Micrococcaceae</taxon>
        <taxon>Paenarthrobacter</taxon>
    </lineage>
</organism>
<sequence length="74" mass="8798">MNRLELADLIDHLRDSLNRDPESWENPDLDRFLDALAAWTRDMDGWFTNRGEPVPERPSWELFGHMLLAARIYE</sequence>
<accession>A0A558H766</accession>
<protein>
    <recommendedName>
        <fullName evidence="1">DUF7660 domain-containing protein</fullName>
    </recommendedName>
</protein>
<gene>
    <name evidence="2" type="ORF">FQP90_07390</name>
</gene>